<keyword evidence="4" id="KW-0175">Coiled coil</keyword>
<feature type="domain" description="Ubiquitin-like protease family profile" evidence="6">
    <location>
        <begin position="263"/>
        <end position="425"/>
    </location>
</feature>
<comment type="similarity">
    <text evidence="1">Belongs to the peptidase C48 family.</text>
</comment>
<dbReference type="InterPro" id="IPR003653">
    <property type="entry name" value="Peptidase_C48_C"/>
</dbReference>
<evidence type="ECO:0000256" key="1">
    <source>
        <dbReference type="ARBA" id="ARBA00005234"/>
    </source>
</evidence>
<feature type="compositionally biased region" description="Polar residues" evidence="5">
    <location>
        <begin position="223"/>
        <end position="248"/>
    </location>
</feature>
<keyword evidence="2" id="KW-0645">Protease</keyword>
<evidence type="ECO:0000313" key="8">
    <source>
        <dbReference type="Proteomes" id="UP001341840"/>
    </source>
</evidence>
<feature type="region of interest" description="Disordered" evidence="5">
    <location>
        <begin position="223"/>
        <end position="250"/>
    </location>
</feature>
<feature type="coiled-coil region" evidence="4">
    <location>
        <begin position="178"/>
        <end position="205"/>
    </location>
</feature>
<evidence type="ECO:0000259" key="6">
    <source>
        <dbReference type="PROSITE" id="PS50600"/>
    </source>
</evidence>
<evidence type="ECO:0000313" key="7">
    <source>
        <dbReference type="EMBL" id="MED6198464.1"/>
    </source>
</evidence>
<dbReference type="Gene3D" id="3.40.395.10">
    <property type="entry name" value="Adenoviral Proteinase, Chain A"/>
    <property type="match status" value="1"/>
</dbReference>
<feature type="compositionally biased region" description="Basic and acidic residues" evidence="5">
    <location>
        <begin position="134"/>
        <end position="155"/>
    </location>
</feature>
<dbReference type="Pfam" id="PF02902">
    <property type="entry name" value="Peptidase_C48"/>
    <property type="match status" value="1"/>
</dbReference>
<protein>
    <recommendedName>
        <fullName evidence="6">Ubiquitin-like protease family profile domain-containing protein</fullName>
    </recommendedName>
</protein>
<gene>
    <name evidence="7" type="ORF">PIB30_066507</name>
</gene>
<keyword evidence="3" id="KW-0378">Hydrolase</keyword>
<evidence type="ECO:0000256" key="4">
    <source>
        <dbReference type="SAM" id="Coils"/>
    </source>
</evidence>
<keyword evidence="8" id="KW-1185">Reference proteome</keyword>
<sequence length="516" mass="60140">MGFGGLKYIPKWSVDQKSYLYLAENFNLIRNYIRTDVDYITVNAAIIGRALDLPSYDFQHNGVKHISGCMYALLILYFQRIRHGLLEQCTIEPPWVRDCDDMEEGEDDPLDKKSGTKKKESHKKKRKEGEDDVTFDKTEEMRKEGEDNVTFDKTEEIHVENEEISDDGQNKDKIVPHIQTWTELAEELKDQMEKHNAVKERWKEIEEIIDNDPNFNIYQEFNSSESPGQPSFSLGISQDSKSPTFSRNPTEEILNIPPVRHILPIENPIAMMLSKGLSEVETKTIYSWVMKFSRQESVRRETIASFKGKFEFSLSRDNMMCLKPREWISNNWFVPTCNRDHWYLYALHIPTKNLFVLDSMHNEPFDDLRKIIDEYASKIIKEMLKIALPKSDFESYGKSCQYVTVPKQPNNNDCGLFVILFMQEWNGGSLLKDYDNETLAKLRRQLVMDIVLNSFNTKRDDVSKTIFPHLQGRSIPKRGKKKEVESPYTAPNTRKITRRAEEGKVFGRGKNNEKGK</sequence>
<dbReference type="InterPro" id="IPR038765">
    <property type="entry name" value="Papain-like_cys_pep_sf"/>
</dbReference>
<feature type="compositionally biased region" description="Acidic residues" evidence="5">
    <location>
        <begin position="100"/>
        <end position="109"/>
    </location>
</feature>
<feature type="region of interest" description="Disordered" evidence="5">
    <location>
        <begin position="97"/>
        <end position="155"/>
    </location>
</feature>
<accession>A0ABU6XM35</accession>
<evidence type="ECO:0000256" key="5">
    <source>
        <dbReference type="SAM" id="MobiDB-lite"/>
    </source>
</evidence>
<proteinExistence type="inferred from homology"/>
<name>A0ABU6XM35_9FABA</name>
<dbReference type="SUPFAM" id="SSF54001">
    <property type="entry name" value="Cysteine proteinases"/>
    <property type="match status" value="1"/>
</dbReference>
<dbReference type="PROSITE" id="PS50600">
    <property type="entry name" value="ULP_PROTEASE"/>
    <property type="match status" value="1"/>
</dbReference>
<evidence type="ECO:0000256" key="2">
    <source>
        <dbReference type="ARBA" id="ARBA00022670"/>
    </source>
</evidence>
<feature type="region of interest" description="Disordered" evidence="5">
    <location>
        <begin position="473"/>
        <end position="516"/>
    </location>
</feature>
<comment type="caution">
    <text evidence="7">The sequence shown here is derived from an EMBL/GenBank/DDBJ whole genome shotgun (WGS) entry which is preliminary data.</text>
</comment>
<evidence type="ECO:0000256" key="3">
    <source>
        <dbReference type="ARBA" id="ARBA00022801"/>
    </source>
</evidence>
<dbReference type="Proteomes" id="UP001341840">
    <property type="component" value="Unassembled WGS sequence"/>
</dbReference>
<dbReference type="EMBL" id="JASCZI010212128">
    <property type="protein sequence ID" value="MED6198464.1"/>
    <property type="molecule type" value="Genomic_DNA"/>
</dbReference>
<reference evidence="7 8" key="1">
    <citation type="journal article" date="2023" name="Plants (Basel)">
        <title>Bridging the Gap: Combining Genomics and Transcriptomics Approaches to Understand Stylosanthes scabra, an Orphan Legume from the Brazilian Caatinga.</title>
        <authorList>
            <person name="Ferreira-Neto J.R.C."/>
            <person name="da Silva M.D."/>
            <person name="Binneck E."/>
            <person name="de Melo N.F."/>
            <person name="da Silva R.H."/>
            <person name="de Melo A.L.T.M."/>
            <person name="Pandolfi V."/>
            <person name="Bustamante F.O."/>
            <person name="Brasileiro-Vidal A.C."/>
            <person name="Benko-Iseppon A.M."/>
        </authorList>
    </citation>
    <scope>NUCLEOTIDE SEQUENCE [LARGE SCALE GENOMIC DNA]</scope>
    <source>
        <tissue evidence="7">Leaves</tissue>
    </source>
</reference>
<organism evidence="7 8">
    <name type="scientific">Stylosanthes scabra</name>
    <dbReference type="NCBI Taxonomy" id="79078"/>
    <lineage>
        <taxon>Eukaryota</taxon>
        <taxon>Viridiplantae</taxon>
        <taxon>Streptophyta</taxon>
        <taxon>Embryophyta</taxon>
        <taxon>Tracheophyta</taxon>
        <taxon>Spermatophyta</taxon>
        <taxon>Magnoliopsida</taxon>
        <taxon>eudicotyledons</taxon>
        <taxon>Gunneridae</taxon>
        <taxon>Pentapetalae</taxon>
        <taxon>rosids</taxon>
        <taxon>fabids</taxon>
        <taxon>Fabales</taxon>
        <taxon>Fabaceae</taxon>
        <taxon>Papilionoideae</taxon>
        <taxon>50 kb inversion clade</taxon>
        <taxon>dalbergioids sensu lato</taxon>
        <taxon>Dalbergieae</taxon>
        <taxon>Pterocarpus clade</taxon>
        <taxon>Stylosanthes</taxon>
    </lineage>
</organism>
<feature type="compositionally biased region" description="Basic and acidic residues" evidence="5">
    <location>
        <begin position="498"/>
        <end position="516"/>
    </location>
</feature>